<accession>A0A4Y2D0K8</accession>
<feature type="region of interest" description="Disordered" evidence="1">
    <location>
        <begin position="1"/>
        <end position="47"/>
    </location>
</feature>
<dbReference type="AlphaFoldDB" id="A0A4Y2D0K8"/>
<dbReference type="Proteomes" id="UP000499080">
    <property type="component" value="Unassembled WGS sequence"/>
</dbReference>
<organism evidence="2 3">
    <name type="scientific">Araneus ventricosus</name>
    <name type="common">Orbweaver spider</name>
    <name type="synonym">Epeira ventricosa</name>
    <dbReference type="NCBI Taxonomy" id="182803"/>
    <lineage>
        <taxon>Eukaryota</taxon>
        <taxon>Metazoa</taxon>
        <taxon>Ecdysozoa</taxon>
        <taxon>Arthropoda</taxon>
        <taxon>Chelicerata</taxon>
        <taxon>Arachnida</taxon>
        <taxon>Araneae</taxon>
        <taxon>Araneomorphae</taxon>
        <taxon>Entelegynae</taxon>
        <taxon>Araneoidea</taxon>
        <taxon>Araneidae</taxon>
        <taxon>Araneus</taxon>
    </lineage>
</organism>
<protein>
    <submittedName>
        <fullName evidence="2">Uncharacterized protein</fullName>
    </submittedName>
</protein>
<dbReference type="EMBL" id="BGPR01000282">
    <property type="protein sequence ID" value="GBM10241.1"/>
    <property type="molecule type" value="Genomic_DNA"/>
</dbReference>
<feature type="compositionally biased region" description="Basic and acidic residues" evidence="1">
    <location>
        <begin position="14"/>
        <end position="34"/>
    </location>
</feature>
<reference evidence="2 3" key="1">
    <citation type="journal article" date="2019" name="Sci. Rep.">
        <title>Orb-weaving spider Araneus ventricosus genome elucidates the spidroin gene catalogue.</title>
        <authorList>
            <person name="Kono N."/>
            <person name="Nakamura H."/>
            <person name="Ohtoshi R."/>
            <person name="Moran D.A.P."/>
            <person name="Shinohara A."/>
            <person name="Yoshida Y."/>
            <person name="Fujiwara M."/>
            <person name="Mori M."/>
            <person name="Tomita M."/>
            <person name="Arakawa K."/>
        </authorList>
    </citation>
    <scope>NUCLEOTIDE SEQUENCE [LARGE SCALE GENOMIC DNA]</scope>
</reference>
<gene>
    <name evidence="2" type="ORF">AVEN_177505_1</name>
</gene>
<evidence type="ECO:0000313" key="3">
    <source>
        <dbReference type="Proteomes" id="UP000499080"/>
    </source>
</evidence>
<comment type="caution">
    <text evidence="2">The sequence shown here is derived from an EMBL/GenBank/DDBJ whole genome shotgun (WGS) entry which is preliminary data.</text>
</comment>
<evidence type="ECO:0000256" key="1">
    <source>
        <dbReference type="SAM" id="MobiDB-lite"/>
    </source>
</evidence>
<proteinExistence type="predicted"/>
<evidence type="ECO:0000313" key="2">
    <source>
        <dbReference type="EMBL" id="GBM10241.1"/>
    </source>
</evidence>
<name>A0A4Y2D0K8_ARAVE</name>
<keyword evidence="3" id="KW-1185">Reference proteome</keyword>
<sequence length="93" mass="10632">MLKQLVRKPVPTKTLHERRPDDENGKVTVRERCPPRTGYTCGPEEEPGLLNYRVESSRIDLRKDLSCVWALTRNKSVAGSRTDSTQDCSRMQS</sequence>